<evidence type="ECO:0000313" key="1">
    <source>
        <dbReference type="EMBL" id="KZV99675.1"/>
    </source>
</evidence>
<dbReference type="EMBL" id="KV425907">
    <property type="protein sequence ID" value="KZV99675.1"/>
    <property type="molecule type" value="Genomic_DNA"/>
</dbReference>
<dbReference type="InParanoid" id="A0A165MS36"/>
<dbReference type="Proteomes" id="UP000077266">
    <property type="component" value="Unassembled WGS sequence"/>
</dbReference>
<protein>
    <submittedName>
        <fullName evidence="1">Uncharacterized protein</fullName>
    </submittedName>
</protein>
<dbReference type="AlphaFoldDB" id="A0A165MS36"/>
<accession>A0A165MS36</accession>
<gene>
    <name evidence="1" type="ORF">EXIGLDRAFT_214124</name>
</gene>
<reference evidence="1 2" key="1">
    <citation type="journal article" date="2016" name="Mol. Biol. Evol.">
        <title>Comparative Genomics of Early-Diverging Mushroom-Forming Fungi Provides Insights into the Origins of Lignocellulose Decay Capabilities.</title>
        <authorList>
            <person name="Nagy L.G."/>
            <person name="Riley R."/>
            <person name="Tritt A."/>
            <person name="Adam C."/>
            <person name="Daum C."/>
            <person name="Floudas D."/>
            <person name="Sun H."/>
            <person name="Yadav J.S."/>
            <person name="Pangilinan J."/>
            <person name="Larsson K.H."/>
            <person name="Matsuura K."/>
            <person name="Barry K."/>
            <person name="Labutti K."/>
            <person name="Kuo R."/>
            <person name="Ohm R.A."/>
            <person name="Bhattacharya S.S."/>
            <person name="Shirouzu T."/>
            <person name="Yoshinaga Y."/>
            <person name="Martin F.M."/>
            <person name="Grigoriev I.V."/>
            <person name="Hibbett D.S."/>
        </authorList>
    </citation>
    <scope>NUCLEOTIDE SEQUENCE [LARGE SCALE GENOMIC DNA]</scope>
    <source>
        <strain evidence="1 2">HHB12029</strain>
    </source>
</reference>
<organism evidence="1 2">
    <name type="scientific">Exidia glandulosa HHB12029</name>
    <dbReference type="NCBI Taxonomy" id="1314781"/>
    <lineage>
        <taxon>Eukaryota</taxon>
        <taxon>Fungi</taxon>
        <taxon>Dikarya</taxon>
        <taxon>Basidiomycota</taxon>
        <taxon>Agaricomycotina</taxon>
        <taxon>Agaricomycetes</taxon>
        <taxon>Auriculariales</taxon>
        <taxon>Exidiaceae</taxon>
        <taxon>Exidia</taxon>
    </lineage>
</organism>
<keyword evidence="2" id="KW-1185">Reference proteome</keyword>
<proteinExistence type="predicted"/>
<name>A0A165MS36_EXIGL</name>
<sequence>MECACIRALALCPRLSLRTPARSAHTRSRSNAHTSRTLRLPMCFVSILGSEIASSQSATHAHIRRRALHRVTSHSGTDKSAQDWRITPSSWHVMDYCYTGDAQHPTWNAPAFEHMSSLARSDTLTDVRALHGRLAQARPSLLPSRQFINYCISSARPG</sequence>
<evidence type="ECO:0000313" key="2">
    <source>
        <dbReference type="Proteomes" id="UP000077266"/>
    </source>
</evidence>